<dbReference type="PANTHER" id="PTHR44688">
    <property type="entry name" value="DNA-BINDING TRANSCRIPTIONAL ACTIVATOR DEVR_DOSR"/>
    <property type="match status" value="1"/>
</dbReference>
<keyword evidence="2" id="KW-0238">DNA-binding</keyword>
<dbReference type="PANTHER" id="PTHR44688:SF16">
    <property type="entry name" value="DNA-BINDING TRANSCRIPTIONAL ACTIVATOR DEVR_DOSR"/>
    <property type="match status" value="1"/>
</dbReference>
<dbReference type="InterPro" id="IPR016032">
    <property type="entry name" value="Sig_transdc_resp-reg_C-effctor"/>
</dbReference>
<dbReference type="InterPro" id="IPR036388">
    <property type="entry name" value="WH-like_DNA-bd_sf"/>
</dbReference>
<dbReference type="PROSITE" id="PS00622">
    <property type="entry name" value="HTH_LUXR_1"/>
    <property type="match status" value="1"/>
</dbReference>
<keyword evidence="1" id="KW-0805">Transcription regulation</keyword>
<dbReference type="SUPFAM" id="SSF46894">
    <property type="entry name" value="C-terminal effector domain of the bipartite response regulators"/>
    <property type="match status" value="1"/>
</dbReference>
<feature type="domain" description="HTH luxR-type" evidence="4">
    <location>
        <begin position="195"/>
        <end position="260"/>
    </location>
</feature>
<evidence type="ECO:0000313" key="6">
    <source>
        <dbReference type="Proteomes" id="UP000199604"/>
    </source>
</evidence>
<evidence type="ECO:0000313" key="5">
    <source>
        <dbReference type="EMBL" id="SFA69914.1"/>
    </source>
</evidence>
<dbReference type="Pfam" id="PF00196">
    <property type="entry name" value="GerE"/>
    <property type="match status" value="1"/>
</dbReference>
<dbReference type="InterPro" id="IPR000792">
    <property type="entry name" value="Tscrpt_reg_LuxR_C"/>
</dbReference>
<sequence>MNILNPLSVEDFNEIAKNDNPLNIGNYEVFFQKQIDEASNYAVGPYFWFIGNNHEMKIVAASQNINELTPFSHERWTNGTALFLVENLHPDDSFYVLSALNLAVQKIEELPVERQANVRVNIYARMLNALNEYRWVLIQMPGLYIGIDRTTCGIIMITDLSHLSFKEKPVLMTLTDKIANQNVYFNIAPDEMKLVNVDLPNITKREQEILKLMAKGLNSPQIAEKLFLSYHTIENHKRNLRQKTNSKTSVELINYVWSNNLI</sequence>
<dbReference type="GO" id="GO:0003677">
    <property type="term" value="F:DNA binding"/>
    <property type="evidence" value="ECO:0007669"/>
    <property type="project" value="UniProtKB-KW"/>
</dbReference>
<dbReference type="OrthoDB" id="9807565at2"/>
<dbReference type="EMBL" id="FOJT01000001">
    <property type="protein sequence ID" value="SFA69914.1"/>
    <property type="molecule type" value="Genomic_DNA"/>
</dbReference>
<dbReference type="SMART" id="SM00421">
    <property type="entry name" value="HTH_LUXR"/>
    <property type="match status" value="1"/>
</dbReference>
<accession>A0A1I0V0P7</accession>
<dbReference type="AlphaFoldDB" id="A0A1I0V0P7"/>
<dbReference type="CDD" id="cd06170">
    <property type="entry name" value="LuxR_C_like"/>
    <property type="match status" value="1"/>
</dbReference>
<dbReference type="GO" id="GO:0006355">
    <property type="term" value="P:regulation of DNA-templated transcription"/>
    <property type="evidence" value="ECO:0007669"/>
    <property type="project" value="InterPro"/>
</dbReference>
<proteinExistence type="predicted"/>
<evidence type="ECO:0000256" key="1">
    <source>
        <dbReference type="ARBA" id="ARBA00023015"/>
    </source>
</evidence>
<reference evidence="6" key="1">
    <citation type="submission" date="2016-10" db="EMBL/GenBank/DDBJ databases">
        <authorList>
            <person name="Varghese N."/>
            <person name="Submissions S."/>
        </authorList>
    </citation>
    <scope>NUCLEOTIDE SEQUENCE [LARGE SCALE GENOMIC DNA]</scope>
    <source>
        <strain evidence="6">DSM 21789</strain>
    </source>
</reference>
<evidence type="ECO:0000256" key="2">
    <source>
        <dbReference type="ARBA" id="ARBA00023125"/>
    </source>
</evidence>
<gene>
    <name evidence="5" type="ORF">SAMN05660845_0097</name>
</gene>
<keyword evidence="6" id="KW-1185">Reference proteome</keyword>
<dbReference type="RefSeq" id="WP_091472740.1">
    <property type="nucleotide sequence ID" value="NZ_FOJT01000001.1"/>
</dbReference>
<name>A0A1I0V0P7_9FLAO</name>
<protein>
    <submittedName>
        <fullName evidence="5">Regulatory protein, luxR family</fullName>
    </submittedName>
</protein>
<organism evidence="5 6">
    <name type="scientific">Flavobacterium swingsii</name>
    <dbReference type="NCBI Taxonomy" id="498292"/>
    <lineage>
        <taxon>Bacteria</taxon>
        <taxon>Pseudomonadati</taxon>
        <taxon>Bacteroidota</taxon>
        <taxon>Flavobacteriia</taxon>
        <taxon>Flavobacteriales</taxon>
        <taxon>Flavobacteriaceae</taxon>
        <taxon>Flavobacterium</taxon>
    </lineage>
</organism>
<dbReference type="PRINTS" id="PR00038">
    <property type="entry name" value="HTHLUXR"/>
</dbReference>
<dbReference type="Proteomes" id="UP000199604">
    <property type="component" value="Unassembled WGS sequence"/>
</dbReference>
<dbReference type="Gene3D" id="1.10.10.10">
    <property type="entry name" value="Winged helix-like DNA-binding domain superfamily/Winged helix DNA-binding domain"/>
    <property type="match status" value="1"/>
</dbReference>
<keyword evidence="3" id="KW-0804">Transcription</keyword>
<dbReference type="Gene3D" id="3.30.450.20">
    <property type="entry name" value="PAS domain"/>
    <property type="match status" value="1"/>
</dbReference>
<dbReference type="PROSITE" id="PS50043">
    <property type="entry name" value="HTH_LUXR_2"/>
    <property type="match status" value="1"/>
</dbReference>
<evidence type="ECO:0000256" key="3">
    <source>
        <dbReference type="ARBA" id="ARBA00023163"/>
    </source>
</evidence>
<evidence type="ECO:0000259" key="4">
    <source>
        <dbReference type="PROSITE" id="PS50043"/>
    </source>
</evidence>
<dbReference type="STRING" id="498292.SAMN05660845_0097"/>